<dbReference type="PANTHER" id="PTHR10513:SF15">
    <property type="entry name" value="NADH DEHYDROGENASE [UBIQUINONE] 1 ALPHA SUBCOMPLEX SUBUNIT 10, MITOCHONDRIAL"/>
    <property type="match status" value="1"/>
</dbReference>
<dbReference type="AlphaFoldDB" id="A0AAW2ZBV3"/>
<dbReference type="CDD" id="cd01673">
    <property type="entry name" value="dNK"/>
    <property type="match status" value="1"/>
</dbReference>
<dbReference type="PANTHER" id="PTHR10513">
    <property type="entry name" value="DEOXYNUCLEOSIDE KINASE"/>
    <property type="match status" value="1"/>
</dbReference>
<dbReference type="InterPro" id="IPR050566">
    <property type="entry name" value="Deoxyribonucleoside_kinase"/>
</dbReference>
<dbReference type="SUPFAM" id="SSF52540">
    <property type="entry name" value="P-loop containing nucleoside triphosphate hydrolases"/>
    <property type="match status" value="1"/>
</dbReference>
<dbReference type="GO" id="GO:0005739">
    <property type="term" value="C:mitochondrion"/>
    <property type="evidence" value="ECO:0007669"/>
    <property type="project" value="GOC"/>
</dbReference>
<dbReference type="Gene3D" id="3.40.50.300">
    <property type="entry name" value="P-loop containing nucleotide triphosphate hydrolases"/>
    <property type="match status" value="1"/>
</dbReference>
<feature type="domain" description="Deoxynucleoside kinase" evidence="1">
    <location>
        <begin position="39"/>
        <end position="225"/>
    </location>
</feature>
<evidence type="ECO:0000313" key="3">
    <source>
        <dbReference type="Proteomes" id="UP001431209"/>
    </source>
</evidence>
<accession>A0AAW2ZBV3</accession>
<organism evidence="2 3">
    <name type="scientific">Acrasis kona</name>
    <dbReference type="NCBI Taxonomy" id="1008807"/>
    <lineage>
        <taxon>Eukaryota</taxon>
        <taxon>Discoba</taxon>
        <taxon>Heterolobosea</taxon>
        <taxon>Tetramitia</taxon>
        <taxon>Eutetramitia</taxon>
        <taxon>Acrasidae</taxon>
        <taxon>Acrasis</taxon>
    </lineage>
</organism>
<evidence type="ECO:0000313" key="2">
    <source>
        <dbReference type="EMBL" id="KAL0486375.1"/>
    </source>
</evidence>
<dbReference type="InterPro" id="IPR031314">
    <property type="entry name" value="DNK_dom"/>
</dbReference>
<dbReference type="Pfam" id="PF01712">
    <property type="entry name" value="dNK"/>
    <property type="match status" value="1"/>
</dbReference>
<protein>
    <submittedName>
        <fullName evidence="2">Deoxyguanosine kinase</fullName>
    </submittedName>
</protein>
<gene>
    <name evidence="2" type="ORF">AKO1_001980</name>
</gene>
<dbReference type="GO" id="GO:0006120">
    <property type="term" value="P:mitochondrial electron transport, NADH to ubiquinone"/>
    <property type="evidence" value="ECO:0007669"/>
    <property type="project" value="TreeGrafter"/>
</dbReference>
<dbReference type="InterPro" id="IPR027417">
    <property type="entry name" value="P-loop_NTPase"/>
</dbReference>
<dbReference type="Proteomes" id="UP001431209">
    <property type="component" value="Unassembled WGS sequence"/>
</dbReference>
<dbReference type="EMBL" id="JAOPGA020001228">
    <property type="protein sequence ID" value="KAL0486375.1"/>
    <property type="molecule type" value="Genomic_DNA"/>
</dbReference>
<proteinExistence type="predicted"/>
<keyword evidence="2" id="KW-0808">Transferase</keyword>
<keyword evidence="3" id="KW-1185">Reference proteome</keyword>
<name>A0AAW2ZBV3_9EUKA</name>
<keyword evidence="2" id="KW-0418">Kinase</keyword>
<evidence type="ECO:0000259" key="1">
    <source>
        <dbReference type="Pfam" id="PF01712"/>
    </source>
</evidence>
<sequence length="236" mass="27713">MFNFNLRFILISHHCNRGCGDYLNMVRASKIMKGMLAIVEGNISAGKTTLCRDLAKTINFKPYFEPHIENPWLEKFYNEPKKYAFQLQMFMLHHRFDTFKSAIKLLEQKDHNGVLLDRSIYSDWVFAKKNYDDGNISEVQFRQYLEVRQNMLQQVPIPDVTIYLDVHPEVCLHRIKNVRGIACESSIPIEYLEGLDSCYKVFLNEMRTIGSNVVIQDWNEFKQDNTLSHYLKKASS</sequence>
<dbReference type="GO" id="GO:0016301">
    <property type="term" value="F:kinase activity"/>
    <property type="evidence" value="ECO:0007669"/>
    <property type="project" value="UniProtKB-KW"/>
</dbReference>
<comment type="caution">
    <text evidence="2">The sequence shown here is derived from an EMBL/GenBank/DDBJ whole genome shotgun (WGS) entry which is preliminary data.</text>
</comment>
<reference evidence="2 3" key="1">
    <citation type="submission" date="2024-03" db="EMBL/GenBank/DDBJ databases">
        <title>The Acrasis kona genome and developmental transcriptomes reveal deep origins of eukaryotic multicellular pathways.</title>
        <authorList>
            <person name="Sheikh S."/>
            <person name="Fu C.-J."/>
            <person name="Brown M.W."/>
            <person name="Baldauf S.L."/>
        </authorList>
    </citation>
    <scope>NUCLEOTIDE SEQUENCE [LARGE SCALE GENOMIC DNA]</scope>
    <source>
        <strain evidence="2 3">ATCC MYA-3509</strain>
    </source>
</reference>